<dbReference type="RefSeq" id="WP_330078371.1">
    <property type="nucleotide sequence ID" value="NZ_JAZDQJ010000081.1"/>
</dbReference>
<dbReference type="Gene3D" id="3.30.160.390">
    <property type="entry name" value="Integrase, DNA-binding domain"/>
    <property type="match status" value="1"/>
</dbReference>
<dbReference type="EMBL" id="JAZDQJ010000081">
    <property type="protein sequence ID" value="MEE1937736.1"/>
    <property type="molecule type" value="Genomic_DNA"/>
</dbReference>
<dbReference type="InterPro" id="IPR010998">
    <property type="entry name" value="Integrase_recombinase_N"/>
</dbReference>
<evidence type="ECO:0000256" key="2">
    <source>
        <dbReference type="ARBA" id="ARBA00022908"/>
    </source>
</evidence>
<protein>
    <submittedName>
        <fullName evidence="6">Integrase arm-type DNA-binding domain-containing protein</fullName>
    </submittedName>
</protein>
<dbReference type="GO" id="GO:0003677">
    <property type="term" value="F:DNA binding"/>
    <property type="evidence" value="ECO:0007669"/>
    <property type="project" value="UniProtKB-KW"/>
</dbReference>
<dbReference type="InterPro" id="IPR053876">
    <property type="entry name" value="Phage_int_M"/>
</dbReference>
<organism evidence="6 7">
    <name type="scientific">Pseudomonas ulcerans</name>
    <dbReference type="NCBI Taxonomy" id="3115852"/>
    <lineage>
        <taxon>Bacteria</taxon>
        <taxon>Pseudomonadati</taxon>
        <taxon>Pseudomonadota</taxon>
        <taxon>Gammaproteobacteria</taxon>
        <taxon>Pseudomonadales</taxon>
        <taxon>Pseudomonadaceae</taxon>
        <taxon>Pseudomonas</taxon>
    </lineage>
</organism>
<sequence>MALSEMAIRHARVTGKDYTLADSDGLFLNVTAKGGKIWHFRYYWAGRQKRMSFGSYPQVGLRDARTRRDEARALIAQGTNPCEQRKRQRQAVRLSSDHAFETVFNQWVAFRRLSLNEGRQSTLSQILRIFAKEILPFIGERSIYDISRQVLIEVLDRIESRGAFTTAEKCRTWLNQLFRYALIRMGGLEHNPAADLDVVAMPKPPVAHNPFLRMEELPQLLSKLRGYHGGQQTLLGIWLLLLTGVRTGELRLATPHQFDLERRLWIIPPEVVKQLQLKLRKSRNHASKVPPYIVPLSVQAIQVVRQLLDRMVPAQSYLLAHRSDLSKRISENTLNSALRRMGFADRLTGHGMRATISTALNEIGYPKVWIDAQLSHADPDKVSASYNHAAYVEQRRSMMQDWANRLDLWAQGHAQAASAPLTIRLEGTASLPTRADAMRVQAPLYSVLSQPEPQATECVAKSYKSQAAESSADAGGAGVSDIQKEREKMLAIYEAPSNLLLPAFARLAGKSRDQINRDIKARRLLSLSLGYRGQRIPDWQLDPVKHKLVLAIFQALPAIGPWDVYRMLSEPHEKLCGSAPCNAVKLENFDELLSVLISTRSRRTSPQ</sequence>
<dbReference type="InterPro" id="IPR013762">
    <property type="entry name" value="Integrase-like_cat_sf"/>
</dbReference>
<comment type="similarity">
    <text evidence="1">Belongs to the 'phage' integrase family.</text>
</comment>
<proteinExistence type="inferred from homology"/>
<dbReference type="InterPro" id="IPR011010">
    <property type="entry name" value="DNA_brk_join_enz"/>
</dbReference>
<dbReference type="Pfam" id="PF22022">
    <property type="entry name" value="Phage_int_M"/>
    <property type="match status" value="1"/>
</dbReference>
<dbReference type="Pfam" id="PF00589">
    <property type="entry name" value="Phage_integrase"/>
    <property type="match status" value="1"/>
</dbReference>
<name>A0ABU7I1X2_9PSED</name>
<keyword evidence="2" id="KW-0229">DNA integration</keyword>
<dbReference type="PANTHER" id="PTHR30629">
    <property type="entry name" value="PROPHAGE INTEGRASE"/>
    <property type="match status" value="1"/>
</dbReference>
<gene>
    <name evidence="6" type="ORF">V0R50_31345</name>
</gene>
<dbReference type="Proteomes" id="UP001335100">
    <property type="component" value="Unassembled WGS sequence"/>
</dbReference>
<evidence type="ECO:0000313" key="7">
    <source>
        <dbReference type="Proteomes" id="UP001335100"/>
    </source>
</evidence>
<dbReference type="Gene3D" id="1.10.150.130">
    <property type="match status" value="1"/>
</dbReference>
<keyword evidence="3 6" id="KW-0238">DNA-binding</keyword>
<evidence type="ECO:0000256" key="1">
    <source>
        <dbReference type="ARBA" id="ARBA00008857"/>
    </source>
</evidence>
<dbReference type="PROSITE" id="PS51898">
    <property type="entry name" value="TYR_RECOMBINASE"/>
    <property type="match status" value="1"/>
</dbReference>
<comment type="caution">
    <text evidence="6">The sequence shown here is derived from an EMBL/GenBank/DDBJ whole genome shotgun (WGS) entry which is preliminary data.</text>
</comment>
<feature type="domain" description="Tyr recombinase" evidence="5">
    <location>
        <begin position="207"/>
        <end position="399"/>
    </location>
</feature>
<dbReference type="Pfam" id="PF13356">
    <property type="entry name" value="Arm-DNA-bind_3"/>
    <property type="match status" value="1"/>
</dbReference>
<evidence type="ECO:0000313" key="6">
    <source>
        <dbReference type="EMBL" id="MEE1937736.1"/>
    </source>
</evidence>
<evidence type="ECO:0000256" key="3">
    <source>
        <dbReference type="ARBA" id="ARBA00023125"/>
    </source>
</evidence>
<dbReference type="InterPro" id="IPR038488">
    <property type="entry name" value="Integrase_DNA-bd_sf"/>
</dbReference>
<dbReference type="Gene3D" id="1.10.443.10">
    <property type="entry name" value="Intergrase catalytic core"/>
    <property type="match status" value="1"/>
</dbReference>
<reference evidence="6 7" key="1">
    <citation type="submission" date="2024-01" db="EMBL/GenBank/DDBJ databases">
        <title>Unpublished Manusciprt.</title>
        <authorList>
            <person name="Duman M."/>
            <person name="Valdes E.G."/>
            <person name="Ajmi N."/>
            <person name="Altun S."/>
            <person name="Saticioglu I.B."/>
        </authorList>
    </citation>
    <scope>NUCLEOTIDE SEQUENCE [LARGE SCALE GENOMIC DNA]</scope>
    <source>
        <strain evidence="6 7">148P</strain>
    </source>
</reference>
<evidence type="ECO:0000256" key="4">
    <source>
        <dbReference type="ARBA" id="ARBA00023172"/>
    </source>
</evidence>
<dbReference type="InterPro" id="IPR050808">
    <property type="entry name" value="Phage_Integrase"/>
</dbReference>
<keyword evidence="7" id="KW-1185">Reference proteome</keyword>
<evidence type="ECO:0000259" key="5">
    <source>
        <dbReference type="PROSITE" id="PS51898"/>
    </source>
</evidence>
<dbReference type="CDD" id="cd00801">
    <property type="entry name" value="INT_P4_C"/>
    <property type="match status" value="1"/>
</dbReference>
<dbReference type="SUPFAM" id="SSF56349">
    <property type="entry name" value="DNA breaking-rejoining enzymes"/>
    <property type="match status" value="1"/>
</dbReference>
<dbReference type="InterPro" id="IPR002104">
    <property type="entry name" value="Integrase_catalytic"/>
</dbReference>
<keyword evidence="4" id="KW-0233">DNA recombination</keyword>
<dbReference type="InterPro" id="IPR025166">
    <property type="entry name" value="Integrase_DNA_bind_dom"/>
</dbReference>
<dbReference type="PANTHER" id="PTHR30629:SF2">
    <property type="entry name" value="PROPHAGE INTEGRASE INTS-RELATED"/>
    <property type="match status" value="1"/>
</dbReference>
<accession>A0ABU7I1X2</accession>